<dbReference type="HAMAP" id="MF_00006">
    <property type="entry name" value="Arg_succ_lyase"/>
    <property type="match status" value="1"/>
</dbReference>
<evidence type="ECO:0000259" key="1">
    <source>
        <dbReference type="Pfam" id="PF00206"/>
    </source>
</evidence>
<comment type="caution">
    <text evidence="3">The sequence shown here is derived from an EMBL/GenBank/DDBJ whole genome shotgun (WGS) entry which is preliminary data.</text>
</comment>
<evidence type="ECO:0000259" key="2">
    <source>
        <dbReference type="Pfam" id="PF14698"/>
    </source>
</evidence>
<proteinExistence type="inferred from homology"/>
<reference evidence="3" key="1">
    <citation type="submission" date="2016-10" db="EMBL/GenBank/DDBJ databases">
        <title>Sequence of Gallionella enrichment culture.</title>
        <authorList>
            <person name="Poehlein A."/>
            <person name="Muehling M."/>
            <person name="Daniel R."/>
        </authorList>
    </citation>
    <scope>NUCLEOTIDE SEQUENCE</scope>
</reference>
<dbReference type="PRINTS" id="PR00145">
    <property type="entry name" value="ARGSUCLYASE"/>
</dbReference>
<dbReference type="NCBIfam" id="TIGR00838">
    <property type="entry name" value="argH"/>
    <property type="match status" value="1"/>
</dbReference>
<dbReference type="Gene3D" id="1.20.200.10">
    <property type="entry name" value="Fumarase/aspartase (Central domain)"/>
    <property type="match status" value="1"/>
</dbReference>
<dbReference type="GO" id="GO:0042450">
    <property type="term" value="P:L-arginine biosynthetic process via ornithine"/>
    <property type="evidence" value="ECO:0007669"/>
    <property type="project" value="InterPro"/>
</dbReference>
<evidence type="ECO:0000313" key="3">
    <source>
        <dbReference type="EMBL" id="OIQ95547.1"/>
    </source>
</evidence>
<name>A0A1J5S199_9ZZZZ</name>
<feature type="domain" description="Fumarate lyase N-terminal" evidence="1">
    <location>
        <begin position="12"/>
        <end position="311"/>
    </location>
</feature>
<dbReference type="PROSITE" id="PS00163">
    <property type="entry name" value="FUMARATE_LYASES"/>
    <property type="match status" value="1"/>
</dbReference>
<dbReference type="InterPro" id="IPR000362">
    <property type="entry name" value="Fumarate_lyase_fam"/>
</dbReference>
<dbReference type="PANTHER" id="PTHR43814">
    <property type="entry name" value="ARGININOSUCCINATE LYASE"/>
    <property type="match status" value="1"/>
</dbReference>
<dbReference type="Pfam" id="PF00206">
    <property type="entry name" value="Lyase_1"/>
    <property type="match status" value="1"/>
</dbReference>
<dbReference type="EC" id="4.3.2.1" evidence="3"/>
<dbReference type="InterPro" id="IPR009049">
    <property type="entry name" value="Argininosuccinate_lyase"/>
</dbReference>
<dbReference type="Gene3D" id="1.10.40.30">
    <property type="entry name" value="Fumarase/aspartase (C-terminal domain)"/>
    <property type="match status" value="1"/>
</dbReference>
<dbReference type="SUPFAM" id="SSF48557">
    <property type="entry name" value="L-aspartase-like"/>
    <property type="match status" value="1"/>
</dbReference>
<feature type="domain" description="Argininosuccinate lyase C-terminal" evidence="2">
    <location>
        <begin position="375"/>
        <end position="441"/>
    </location>
</feature>
<dbReference type="FunFam" id="1.10.40.30:FF:000001">
    <property type="entry name" value="Argininosuccinate lyase"/>
    <property type="match status" value="1"/>
</dbReference>
<accession>A0A1J5S199</accession>
<dbReference type="FunFam" id="1.20.200.10:FF:000015">
    <property type="entry name" value="argininosuccinate lyase isoform X2"/>
    <property type="match status" value="1"/>
</dbReference>
<dbReference type="AlphaFoldDB" id="A0A1J5S199"/>
<dbReference type="PANTHER" id="PTHR43814:SF1">
    <property type="entry name" value="ARGININOSUCCINATE LYASE"/>
    <property type="match status" value="1"/>
</dbReference>
<dbReference type="FunFam" id="1.10.275.10:FF:000002">
    <property type="entry name" value="Argininosuccinate lyase"/>
    <property type="match status" value="1"/>
</dbReference>
<dbReference type="PRINTS" id="PR00149">
    <property type="entry name" value="FUMRATELYASE"/>
</dbReference>
<dbReference type="InterPro" id="IPR024083">
    <property type="entry name" value="Fumarase/histidase_N"/>
</dbReference>
<dbReference type="GO" id="GO:0004056">
    <property type="term" value="F:argininosuccinate lyase activity"/>
    <property type="evidence" value="ECO:0007669"/>
    <property type="project" value="UniProtKB-EC"/>
</dbReference>
<gene>
    <name evidence="3" type="primary">argH1_5</name>
    <name evidence="3" type="ORF">GALL_224190</name>
</gene>
<dbReference type="InterPro" id="IPR020557">
    <property type="entry name" value="Fumarate_lyase_CS"/>
</dbReference>
<dbReference type="EMBL" id="MLJW01000164">
    <property type="protein sequence ID" value="OIQ95547.1"/>
    <property type="molecule type" value="Genomic_DNA"/>
</dbReference>
<keyword evidence="3" id="KW-0456">Lyase</keyword>
<dbReference type="InterPro" id="IPR008948">
    <property type="entry name" value="L-Aspartase-like"/>
</dbReference>
<dbReference type="InterPro" id="IPR022761">
    <property type="entry name" value="Fumarate_lyase_N"/>
</dbReference>
<dbReference type="CDD" id="cd01359">
    <property type="entry name" value="Argininosuccinate_lyase"/>
    <property type="match status" value="1"/>
</dbReference>
<dbReference type="GO" id="GO:0005829">
    <property type="term" value="C:cytosol"/>
    <property type="evidence" value="ECO:0007669"/>
    <property type="project" value="TreeGrafter"/>
</dbReference>
<sequence>MSNSSAQATWGGRFTAGPAEMMLKFSESVSFDRRLAPFDIQGSKAHAAMLAHVGLISRKECREIQKGLDGILHEIRTGSFTWKTELEDVHMNIEQALTARVPAAARLHTARSRNDQVATDMRLFFKYASAALGEKLVEAQRTLLALAERHREVLIPGYTHLQRAQPVSLAHHLFAWLEMLERDRQRFDTVLDHANWCPLGSGAIAGTTLPIDREFTAVKLGFVDAKGRPRVTQNSMDTVADRDVFIEFAAACAIAGVHFSRIAEDLILWSSAEFSYVNLPDAFCTGSSLMPQKKNPDSCELLRGKSARLQGNLHTLLTLTKGLPLTYNRDLQEDKPPVFDSFDQTALCTDVLSGTLAGMKINRDRCAAAVADPGLLATDLADYLVTKGVPFREAHHAVGRVVKLAEENRVGLDKLTDAVVRTAHPAFHADWRAVFDLRRAMAKRVGTGMPSPAQIKRQIARWKKTLA</sequence>
<organism evidence="3">
    <name type="scientific">mine drainage metagenome</name>
    <dbReference type="NCBI Taxonomy" id="410659"/>
    <lineage>
        <taxon>unclassified sequences</taxon>
        <taxon>metagenomes</taxon>
        <taxon>ecological metagenomes</taxon>
    </lineage>
</organism>
<dbReference type="InterPro" id="IPR029419">
    <property type="entry name" value="Arg_succ_lyase_C"/>
</dbReference>
<dbReference type="Gene3D" id="1.10.275.10">
    <property type="entry name" value="Fumarase/aspartase (N-terminal domain)"/>
    <property type="match status" value="1"/>
</dbReference>
<protein>
    <submittedName>
        <fullName evidence="3">Argininosuccinate lyase 1</fullName>
        <ecNumber evidence="3">4.3.2.1</ecNumber>
    </submittedName>
</protein>
<dbReference type="Pfam" id="PF14698">
    <property type="entry name" value="ASL_C2"/>
    <property type="match status" value="1"/>
</dbReference>